<keyword evidence="4" id="KW-0456">Lyase</keyword>
<dbReference type="GO" id="GO:0008299">
    <property type="term" value="P:isoprenoid biosynthetic process"/>
    <property type="evidence" value="ECO:0007669"/>
    <property type="project" value="UniProtKB-ARBA"/>
</dbReference>
<dbReference type="InterPro" id="IPR034686">
    <property type="entry name" value="Terpene_cyclase-like_2"/>
</dbReference>
<organism evidence="5 6">
    <name type="scientific">Fusarium proliferatum (strain ET1)</name>
    <name type="common">Orchid endophyte fungus</name>
    <dbReference type="NCBI Taxonomy" id="1227346"/>
    <lineage>
        <taxon>Eukaryota</taxon>
        <taxon>Fungi</taxon>
        <taxon>Dikarya</taxon>
        <taxon>Ascomycota</taxon>
        <taxon>Pezizomycotina</taxon>
        <taxon>Sordariomycetes</taxon>
        <taxon>Hypocreomycetidae</taxon>
        <taxon>Hypocreales</taxon>
        <taxon>Nectriaceae</taxon>
        <taxon>Fusarium</taxon>
        <taxon>Fusarium fujikuroi species complex</taxon>
    </lineage>
</organism>
<dbReference type="SUPFAM" id="SSF48576">
    <property type="entry name" value="Terpenoid synthases"/>
    <property type="match status" value="1"/>
</dbReference>
<evidence type="ECO:0000313" key="6">
    <source>
        <dbReference type="Proteomes" id="UP000183971"/>
    </source>
</evidence>
<dbReference type="PANTHER" id="PTHR35201:SF4">
    <property type="entry name" value="BETA-PINACENE SYNTHASE-RELATED"/>
    <property type="match status" value="1"/>
</dbReference>
<evidence type="ECO:0000313" key="5">
    <source>
        <dbReference type="EMBL" id="CZR49827.1"/>
    </source>
</evidence>
<dbReference type="Pfam" id="PF19086">
    <property type="entry name" value="Terpene_syn_C_2"/>
    <property type="match status" value="1"/>
</dbReference>
<dbReference type="Proteomes" id="UP000183971">
    <property type="component" value="Unassembled WGS sequence"/>
</dbReference>
<dbReference type="AlphaFoldDB" id="A0A1L7WB22"/>
<dbReference type="EC" id="4.2.3.-" evidence="4"/>
<dbReference type="EMBL" id="FJOF01000019">
    <property type="protein sequence ID" value="CZR49827.1"/>
    <property type="molecule type" value="Genomic_DNA"/>
</dbReference>
<gene>
    <name evidence="5" type="ORF">FPRO_16035</name>
</gene>
<evidence type="ECO:0000256" key="1">
    <source>
        <dbReference type="ARBA" id="ARBA00001946"/>
    </source>
</evidence>
<protein>
    <recommendedName>
        <fullName evidence="4">Terpene synthase</fullName>
        <ecNumber evidence="4">4.2.3.-</ecNumber>
    </recommendedName>
</protein>
<keyword evidence="4" id="KW-0479">Metal-binding</keyword>
<dbReference type="SFLD" id="SFLDG01020">
    <property type="entry name" value="Terpene_Cyclase_Like_2"/>
    <property type="match status" value="1"/>
</dbReference>
<reference evidence="6" key="1">
    <citation type="journal article" date="2016" name="Genome Biol. Evol.">
        <title>Comparative 'omics' of the Fusarium fujikuroi species complex highlights differences in genetic potential and metabolite synthesis.</title>
        <authorList>
            <person name="Niehaus E.-M."/>
            <person name="Muensterkoetter M."/>
            <person name="Proctor R.H."/>
            <person name="Brown D.W."/>
            <person name="Sharon A."/>
            <person name="Idan Y."/>
            <person name="Oren-Young L."/>
            <person name="Sieber C.M."/>
            <person name="Novak O."/>
            <person name="Pencik A."/>
            <person name="Tarkowska D."/>
            <person name="Hromadova K."/>
            <person name="Freeman S."/>
            <person name="Maymon M."/>
            <person name="Elazar M."/>
            <person name="Youssef S.A."/>
            <person name="El-Shabrawy E.S.M."/>
            <person name="Shalaby A.B.A."/>
            <person name="Houterman P."/>
            <person name="Brock N.L."/>
            <person name="Burkhardt I."/>
            <person name="Tsavkelova E.A."/>
            <person name="Dickschat J.S."/>
            <person name="Galuszka P."/>
            <person name="Gueldener U."/>
            <person name="Tudzynski B."/>
        </authorList>
    </citation>
    <scope>NUCLEOTIDE SEQUENCE [LARGE SCALE GENOMIC DNA]</scope>
    <source>
        <strain evidence="6">ET1</strain>
    </source>
</reference>
<comment type="similarity">
    <text evidence="2 4">Belongs to the terpene synthase family.</text>
</comment>
<keyword evidence="6" id="KW-1185">Reference proteome</keyword>
<dbReference type="GeneID" id="42060890"/>
<evidence type="ECO:0000256" key="2">
    <source>
        <dbReference type="ARBA" id="ARBA00006333"/>
    </source>
</evidence>
<dbReference type="GO" id="GO:0010333">
    <property type="term" value="F:terpene synthase activity"/>
    <property type="evidence" value="ECO:0007669"/>
    <property type="project" value="InterPro"/>
</dbReference>
<name>A0A1L7WB22_FUSPR</name>
<keyword evidence="3 4" id="KW-0460">Magnesium</keyword>
<dbReference type="RefSeq" id="XP_031090324.1">
    <property type="nucleotide sequence ID" value="XM_031225135.1"/>
</dbReference>
<dbReference type="VEuPathDB" id="FungiDB:FPRO_16035"/>
<dbReference type="InterPro" id="IPR008949">
    <property type="entry name" value="Isoprenoid_synthase_dom_sf"/>
</dbReference>
<dbReference type="SFLD" id="SFLDS00005">
    <property type="entry name" value="Isoprenoid_Synthase_Type_I"/>
    <property type="match status" value="1"/>
</dbReference>
<dbReference type="PANTHER" id="PTHR35201">
    <property type="entry name" value="TERPENE SYNTHASE"/>
    <property type="match status" value="1"/>
</dbReference>
<comment type="cofactor">
    <cofactor evidence="1 4">
        <name>Mg(2+)</name>
        <dbReference type="ChEBI" id="CHEBI:18420"/>
    </cofactor>
</comment>
<proteinExistence type="inferred from homology"/>
<dbReference type="Gene3D" id="1.10.600.10">
    <property type="entry name" value="Farnesyl Diphosphate Synthase"/>
    <property type="match status" value="1"/>
</dbReference>
<evidence type="ECO:0000256" key="3">
    <source>
        <dbReference type="ARBA" id="ARBA00022842"/>
    </source>
</evidence>
<evidence type="ECO:0000256" key="4">
    <source>
        <dbReference type="RuleBase" id="RU366034"/>
    </source>
</evidence>
<accession>A0A1L7WB22</accession>
<comment type="caution">
    <text evidence="5">The sequence shown here is derived from an EMBL/GenBank/DDBJ whole genome shotgun (WGS) entry which is preliminary data.</text>
</comment>
<dbReference type="GO" id="GO:0046872">
    <property type="term" value="F:metal ion binding"/>
    <property type="evidence" value="ECO:0007669"/>
    <property type="project" value="UniProtKB-KW"/>
</dbReference>
<sequence length="378" mass="43687">MQFNFDQEHETLAHRIRGQEAEIPPVVAMFSEYPIETNKHYSLLVKEIDTWIASAIRDTALSDKYIKADFGKLIACQFPYAKWEKLRVIGAFITWGYLWDDQMDMGRGKTSGEKSSKVFVLDSLRFIQQSLDVSKQYISDGAITTPPTPLMAIFEVYGQGLRMSLTQEDRDCTYVYLNRWIMAVYEEDCQRSLAHMPTPEEYLKIRVRAFGFRLYVIFFEYCLTFRLKIVLIDSCPRYMNQITFSKAFKATTEGMQIQEECGLILIYINDLFSCKKEVLRGDFHENIIPLIVHSSPSFQLQDGIDTVLTRLGDSLKKIELMVGYYNSSTANKEIRDDVLLYIKEWRTVATGWLTWSMGSSRFGLLEGTLPDSSVIFTI</sequence>